<sequence precursor="true">MDLLTGLVTISLMVPAVFAGVAGVHPGRASPAPRVTRRVLLTASRGDVDHIVIRGGTWEAIGYELGKLAKEKYGVKLLSFTSPAVGMEKEAYIRSVYPCLAEKIRGIKRAYGIDPADTSVDASILPLTVMTPACSALFLPPSMTASGHATSGRNTDWVAAPGKDGKKKFPKNSLEAIMTNLLGQAYVLELYPDNGYATLVLGSTELANVFTDGINEMGLVVQLLQDDEDVNTADPEAPLGGGKSTAISFSHAMRMVLEQCATVAEAKEKLRAVTMTVFGLAAMHALIFDTSGNAVIVEIDTKKNRVVFTDYKNIPVPLTNYAVHLHPDVTAMVPKYPDEPYDDTVRRRKLHDFVAGHAGKFTTDDVWNAMALVEANMDTAPDPHFTGEIFRPVWTVVTDAHDRSMVVKYFLRDGPGYDPVRKAHETVYAEPFTFWLRR</sequence>
<dbReference type="InterPro" id="IPR029055">
    <property type="entry name" value="Ntn_hydrolases_N"/>
</dbReference>
<protein>
    <submittedName>
        <fullName evidence="2">Peptidase C45, acyl-coenzyme A-6-aminopenicillanic acid acyl-transferase</fullName>
    </submittedName>
</protein>
<evidence type="ECO:0000313" key="2">
    <source>
        <dbReference type="EMBL" id="ABS55189.1"/>
    </source>
</evidence>
<name>A7I628_METB6</name>
<accession>A7I628</accession>
<evidence type="ECO:0000259" key="1">
    <source>
        <dbReference type="Pfam" id="PF03417"/>
    </source>
</evidence>
<dbReference type="InterPro" id="IPR005079">
    <property type="entry name" value="Peptidase_C45_hydrolase"/>
</dbReference>
<proteinExistence type="predicted"/>
<dbReference type="Gene3D" id="3.60.60.10">
    <property type="entry name" value="Penicillin V Acylase, Chain A"/>
    <property type="match status" value="1"/>
</dbReference>
<dbReference type="Proteomes" id="UP000002408">
    <property type="component" value="Chromosome"/>
</dbReference>
<keyword evidence="3" id="KW-1185">Reference proteome</keyword>
<dbReference type="GO" id="GO:0016740">
    <property type="term" value="F:transferase activity"/>
    <property type="evidence" value="ECO:0007669"/>
    <property type="project" value="UniProtKB-KW"/>
</dbReference>
<dbReference type="SUPFAM" id="SSF56235">
    <property type="entry name" value="N-terminal nucleophile aminohydrolases (Ntn hydrolases)"/>
    <property type="match status" value="1"/>
</dbReference>
<gene>
    <name evidence="2" type="ordered locus">Mboo_0671</name>
</gene>
<keyword evidence="2" id="KW-0808">Transferase</keyword>
<dbReference type="NCBIfam" id="NF040521">
    <property type="entry name" value="C45_proenzyme"/>
    <property type="match status" value="1"/>
</dbReference>
<dbReference type="AlphaFoldDB" id="A7I628"/>
<feature type="domain" description="Peptidase C45 hydrolase" evidence="1">
    <location>
        <begin position="185"/>
        <end position="305"/>
    </location>
</feature>
<dbReference type="EMBL" id="CP000780">
    <property type="protein sequence ID" value="ABS55189.1"/>
    <property type="molecule type" value="Genomic_DNA"/>
</dbReference>
<dbReference type="InterPro" id="IPR047794">
    <property type="entry name" value="C45_proenzyme-like"/>
</dbReference>
<evidence type="ECO:0000313" key="3">
    <source>
        <dbReference type="Proteomes" id="UP000002408"/>
    </source>
</evidence>
<dbReference type="eggNOG" id="arCOG10445">
    <property type="taxonomic scope" value="Archaea"/>
</dbReference>
<organism evidence="2 3">
    <name type="scientific">Methanoregula boonei (strain DSM 21154 / JCM 14090 / 6A8)</name>
    <dbReference type="NCBI Taxonomy" id="456442"/>
    <lineage>
        <taxon>Archaea</taxon>
        <taxon>Methanobacteriati</taxon>
        <taxon>Methanobacteriota</taxon>
        <taxon>Stenosarchaea group</taxon>
        <taxon>Methanomicrobia</taxon>
        <taxon>Methanomicrobiales</taxon>
        <taxon>Methanoregulaceae</taxon>
        <taxon>Methanoregula</taxon>
    </lineage>
</organism>
<dbReference type="GeneID" id="5411383"/>
<dbReference type="Pfam" id="PF03417">
    <property type="entry name" value="AAT"/>
    <property type="match status" value="1"/>
</dbReference>
<dbReference type="OrthoDB" id="175578at2157"/>
<reference evidence="3" key="1">
    <citation type="journal article" date="2015" name="Microbiology">
        <title>Genome of Methanoregula boonei 6A8 reveals adaptations to oligotrophic peatland environments.</title>
        <authorList>
            <person name="Braeuer S."/>
            <person name="Cadillo-Quiroz H."/>
            <person name="Kyrpides N."/>
            <person name="Woyke T."/>
            <person name="Goodwin L."/>
            <person name="Detter C."/>
            <person name="Podell S."/>
            <person name="Yavitt J.B."/>
            <person name="Zinder S.H."/>
        </authorList>
    </citation>
    <scope>NUCLEOTIDE SEQUENCE [LARGE SCALE GENOMIC DNA]</scope>
    <source>
        <strain evidence="3">DSM 21154 / JCM 14090 / 6A8</strain>
    </source>
</reference>
<dbReference type="HOGENOM" id="CLU_625022_0_0_2"/>
<dbReference type="KEGG" id="mbn:Mboo_0671"/>
<dbReference type="RefSeq" id="WP_012106211.1">
    <property type="nucleotide sequence ID" value="NC_009712.1"/>
</dbReference>